<accession>A0A399EKP6</accession>
<dbReference type="PROSITE" id="PS50106">
    <property type="entry name" value="PDZ"/>
    <property type="match status" value="1"/>
</dbReference>
<evidence type="ECO:0000313" key="5">
    <source>
        <dbReference type="EMBL" id="RIH84558.1"/>
    </source>
</evidence>
<dbReference type="PRINTS" id="PR00834">
    <property type="entry name" value="PROTEASES2C"/>
</dbReference>
<feature type="signal peptide" evidence="3">
    <location>
        <begin position="1"/>
        <end position="22"/>
    </location>
</feature>
<organism evidence="5 6">
    <name type="scientific">Calidithermus roseus</name>
    <dbReference type="NCBI Taxonomy" id="1644118"/>
    <lineage>
        <taxon>Bacteria</taxon>
        <taxon>Thermotogati</taxon>
        <taxon>Deinococcota</taxon>
        <taxon>Deinococci</taxon>
        <taxon>Thermales</taxon>
        <taxon>Thermaceae</taxon>
        <taxon>Calidithermus</taxon>
    </lineage>
</organism>
<keyword evidence="6" id="KW-1185">Reference proteome</keyword>
<evidence type="ECO:0000256" key="3">
    <source>
        <dbReference type="SAM" id="SignalP"/>
    </source>
</evidence>
<dbReference type="GO" id="GO:0006508">
    <property type="term" value="P:proteolysis"/>
    <property type="evidence" value="ECO:0007669"/>
    <property type="project" value="UniProtKB-KW"/>
</dbReference>
<dbReference type="SMART" id="SM00228">
    <property type="entry name" value="PDZ"/>
    <property type="match status" value="1"/>
</dbReference>
<proteinExistence type="predicted"/>
<dbReference type="AlphaFoldDB" id="A0A399EKP6"/>
<dbReference type="RefSeq" id="WP_119278904.1">
    <property type="nucleotide sequence ID" value="NZ_QWLA01000055.1"/>
</dbReference>
<reference evidence="5 6" key="1">
    <citation type="submission" date="2018-08" db="EMBL/GenBank/DDBJ databases">
        <title>Meiothermus roseus NBRC 110900 genome sequencing project.</title>
        <authorList>
            <person name="Da Costa M.S."/>
            <person name="Albuquerque L."/>
            <person name="Raposo P."/>
            <person name="Froufe H.J.C."/>
            <person name="Barroso C.S."/>
            <person name="Egas C."/>
        </authorList>
    </citation>
    <scope>NUCLEOTIDE SEQUENCE [LARGE SCALE GENOMIC DNA]</scope>
    <source>
        <strain evidence="5 6">NBRC 110900</strain>
    </source>
</reference>
<dbReference type="Gene3D" id="2.40.10.120">
    <property type="match status" value="1"/>
</dbReference>
<keyword evidence="3" id="KW-0732">Signal</keyword>
<protein>
    <submittedName>
        <fullName evidence="5">Putative serine protease HhoB</fullName>
    </submittedName>
</protein>
<feature type="chain" id="PRO_5017485208" evidence="3">
    <location>
        <begin position="23"/>
        <end position="344"/>
    </location>
</feature>
<evidence type="ECO:0000259" key="4">
    <source>
        <dbReference type="PROSITE" id="PS50106"/>
    </source>
</evidence>
<dbReference type="PANTHER" id="PTHR43343">
    <property type="entry name" value="PEPTIDASE S12"/>
    <property type="match status" value="1"/>
</dbReference>
<dbReference type="Gene3D" id="2.30.42.10">
    <property type="match status" value="1"/>
</dbReference>
<sequence>MRTLMLAVMVAFMGLLATGAQQNDEPSLLDPRAARARLEQVYEQIHPAAVRIETRPEGVGSGFFISPDGLVLTAYHVIEDTQRFWVRSADQRRYPAEVVGYDALRDIALIKARVSQRMPFMELETAKAVHRGESLMTIGNSRGAFIAPRIGVVTSIGRTIRPDFPSDLIASTMPLAPGDSGGPVLNTEGKVVAIAVAIGREAQDGQEAPVFQSYATPLLGLDSLLSQIKAGYRRDIPFMGVSLGQLSDDEARAVGLRQGGVVVMELLEGYPAATSGLQPPRRLSENRVLADVILEVDGRAVQSANDLIAYVRSRQVGDTITLKVLRGSETLTIKITLTPKWRSG</sequence>
<feature type="domain" description="PDZ" evidence="4">
    <location>
        <begin position="222"/>
        <end position="328"/>
    </location>
</feature>
<keyword evidence="1 5" id="KW-0645">Protease</keyword>
<evidence type="ECO:0000313" key="6">
    <source>
        <dbReference type="Proteomes" id="UP000265341"/>
    </source>
</evidence>
<dbReference type="InterPro" id="IPR051201">
    <property type="entry name" value="Chloro_Bact_Ser_Proteases"/>
</dbReference>
<dbReference type="InterPro" id="IPR001940">
    <property type="entry name" value="Peptidase_S1C"/>
</dbReference>
<dbReference type="SUPFAM" id="SSF50494">
    <property type="entry name" value="Trypsin-like serine proteases"/>
    <property type="match status" value="1"/>
</dbReference>
<dbReference type="Pfam" id="PF13365">
    <property type="entry name" value="Trypsin_2"/>
    <property type="match status" value="1"/>
</dbReference>
<dbReference type="OrthoDB" id="24809at2"/>
<dbReference type="Pfam" id="PF13180">
    <property type="entry name" value="PDZ_2"/>
    <property type="match status" value="1"/>
</dbReference>
<dbReference type="SUPFAM" id="SSF50156">
    <property type="entry name" value="PDZ domain-like"/>
    <property type="match status" value="1"/>
</dbReference>
<gene>
    <name evidence="5" type="primary">hhoB</name>
    <name evidence="5" type="ORF">Mrose_02574</name>
</gene>
<dbReference type="Proteomes" id="UP000265341">
    <property type="component" value="Unassembled WGS sequence"/>
</dbReference>
<dbReference type="GO" id="GO:0004252">
    <property type="term" value="F:serine-type endopeptidase activity"/>
    <property type="evidence" value="ECO:0007669"/>
    <property type="project" value="InterPro"/>
</dbReference>
<dbReference type="PANTHER" id="PTHR43343:SF3">
    <property type="entry name" value="PROTEASE DO-LIKE 8, CHLOROPLASTIC"/>
    <property type="match status" value="1"/>
</dbReference>
<evidence type="ECO:0000256" key="1">
    <source>
        <dbReference type="ARBA" id="ARBA00022670"/>
    </source>
</evidence>
<dbReference type="EMBL" id="QWLA01000055">
    <property type="protein sequence ID" value="RIH84558.1"/>
    <property type="molecule type" value="Genomic_DNA"/>
</dbReference>
<name>A0A399EKP6_9DEIN</name>
<comment type="caution">
    <text evidence="5">The sequence shown here is derived from an EMBL/GenBank/DDBJ whole genome shotgun (WGS) entry which is preliminary data.</text>
</comment>
<dbReference type="InterPro" id="IPR009003">
    <property type="entry name" value="Peptidase_S1_PA"/>
</dbReference>
<keyword evidence="2" id="KW-0378">Hydrolase</keyword>
<dbReference type="InterPro" id="IPR001478">
    <property type="entry name" value="PDZ"/>
</dbReference>
<evidence type="ECO:0000256" key="2">
    <source>
        <dbReference type="ARBA" id="ARBA00022801"/>
    </source>
</evidence>
<dbReference type="InterPro" id="IPR036034">
    <property type="entry name" value="PDZ_sf"/>
</dbReference>